<accession>A0AA35TXS8</accession>
<evidence type="ECO:0000313" key="3">
    <source>
        <dbReference type="Proteomes" id="UP001174909"/>
    </source>
</evidence>
<feature type="coiled-coil region" evidence="1">
    <location>
        <begin position="53"/>
        <end position="118"/>
    </location>
</feature>
<sequence length="183" mass="21327">MAVDEYNRKLEIRRQKYAFGKDLLEVIAQDSTPKELQGVCTAAAKMGRKIGKIEDATQELKQEVLQRRRDMEEEMRSEFVEATGQDRDPDTTVVQEEIERVSQQVKEKEKNCSKLIKEKKMLDYDRLQRKVFKGIAPIHFDKTSSDSHVKGYITKKNGELFPFEFDMDKQNSCTVAETLWDNL</sequence>
<evidence type="ECO:0000256" key="1">
    <source>
        <dbReference type="SAM" id="Coils"/>
    </source>
</evidence>
<name>A0AA35TXS8_GEOBA</name>
<protein>
    <submittedName>
        <fullName evidence="2">Uncharacterized protein</fullName>
    </submittedName>
</protein>
<organism evidence="2 3">
    <name type="scientific">Geodia barretti</name>
    <name type="common">Barrett's horny sponge</name>
    <dbReference type="NCBI Taxonomy" id="519541"/>
    <lineage>
        <taxon>Eukaryota</taxon>
        <taxon>Metazoa</taxon>
        <taxon>Porifera</taxon>
        <taxon>Demospongiae</taxon>
        <taxon>Heteroscleromorpha</taxon>
        <taxon>Tetractinellida</taxon>
        <taxon>Astrophorina</taxon>
        <taxon>Geodiidae</taxon>
        <taxon>Geodia</taxon>
    </lineage>
</organism>
<dbReference type="AlphaFoldDB" id="A0AA35TXS8"/>
<dbReference type="EMBL" id="CASHTH010004355">
    <property type="protein sequence ID" value="CAI8056450.1"/>
    <property type="molecule type" value="Genomic_DNA"/>
</dbReference>
<dbReference type="Proteomes" id="UP001174909">
    <property type="component" value="Unassembled WGS sequence"/>
</dbReference>
<reference evidence="2" key="1">
    <citation type="submission" date="2023-03" db="EMBL/GenBank/DDBJ databases">
        <authorList>
            <person name="Steffen K."/>
            <person name="Cardenas P."/>
        </authorList>
    </citation>
    <scope>NUCLEOTIDE SEQUENCE</scope>
</reference>
<keyword evidence="3" id="KW-1185">Reference proteome</keyword>
<proteinExistence type="predicted"/>
<dbReference type="Gene3D" id="3.30.160.570">
    <property type="entry name" value="Ncd80 complex, Spc24 subunit"/>
    <property type="match status" value="1"/>
</dbReference>
<keyword evidence="1" id="KW-0175">Coiled coil</keyword>
<evidence type="ECO:0000313" key="2">
    <source>
        <dbReference type="EMBL" id="CAI8056450.1"/>
    </source>
</evidence>
<comment type="caution">
    <text evidence="2">The sequence shown here is derived from an EMBL/GenBank/DDBJ whole genome shotgun (WGS) entry which is preliminary data.</text>
</comment>
<gene>
    <name evidence="2" type="ORF">GBAR_LOCUS30758</name>
</gene>